<comment type="caution">
    <text evidence="1">The sequence shown here is derived from an EMBL/GenBank/DDBJ whole genome shotgun (WGS) entry which is preliminary data.</text>
</comment>
<sequence length="629" mass="73625">MSQVTEIDSLYILEDEIKEIVIKLKNLQTRIRLRLNDQSSEYDSIHQVSVIRELCNIRNIVKSLSDDVLNNQLSEPSLAVSHIWHIIELYSNSSETVTEGMHVLERLFKLKMRSMIKPTNYLNTIIAYVQWQNKTVRCFVDQFNAKPENIRLNEIEHLWNWNYRANEGIFFGGATRPLHVKKVTEFSALMSIYYDTLWPIYKENRNALFDALTTLLHQESRLYWPDYEIFPSTTSNTILDKCLQYFFFKDRKNTWFINSSSSDYIPFVSLAREIFAEKFNGSNMNYPDQHNTKWILENLKQRCLNIYNQQKNENNPIIIILLTSKNRFGHRIDVDFIHLELSKRFSTIVTIVDACQDGQAFTDVDIVIYTKRFTSTGAIGLVNRTFLAKHELLCKKLMIGTNLPVGILAQIYISINMINTGLAHGIEDLVNSSRWHSWRCPIQDELHSTIDYPYIHQNTVEHLKDPIRYLFTEDLIGTILILTMDQHGQILLPKLWALLTKQGHSLDCFVMDNPYFKNNNAVHSNKVRELIAGKFINELRQLEIISSDYLAWPLVPYWVSSPDDISIEQLNEHFEICYVYHCCLRISIDRCGYPGKFKRFVEHIDNIFQRNELNVSDDTLGKHSSQWPS</sequence>
<name>A0A814WPS6_9BILA</name>
<reference evidence="1" key="1">
    <citation type="submission" date="2021-02" db="EMBL/GenBank/DDBJ databases">
        <authorList>
            <person name="Nowell W R."/>
        </authorList>
    </citation>
    <scope>NUCLEOTIDE SEQUENCE</scope>
</reference>
<proteinExistence type="predicted"/>
<evidence type="ECO:0000313" key="1">
    <source>
        <dbReference type="EMBL" id="CAF1205327.1"/>
    </source>
</evidence>
<dbReference type="OrthoDB" id="9984351at2759"/>
<protein>
    <submittedName>
        <fullName evidence="1">Uncharacterized protein</fullName>
    </submittedName>
</protein>
<dbReference type="Proteomes" id="UP000663882">
    <property type="component" value="Unassembled WGS sequence"/>
</dbReference>
<dbReference type="AlphaFoldDB" id="A0A814WPS6"/>
<accession>A0A814WPS6</accession>
<dbReference type="EMBL" id="CAJNOO010001840">
    <property type="protein sequence ID" value="CAF1205327.1"/>
    <property type="molecule type" value="Genomic_DNA"/>
</dbReference>
<gene>
    <name evidence="1" type="ORF">RFH988_LOCUS24834</name>
</gene>
<evidence type="ECO:0000313" key="2">
    <source>
        <dbReference type="Proteomes" id="UP000663882"/>
    </source>
</evidence>
<organism evidence="1 2">
    <name type="scientific">Rotaria sordida</name>
    <dbReference type="NCBI Taxonomy" id="392033"/>
    <lineage>
        <taxon>Eukaryota</taxon>
        <taxon>Metazoa</taxon>
        <taxon>Spiralia</taxon>
        <taxon>Gnathifera</taxon>
        <taxon>Rotifera</taxon>
        <taxon>Eurotatoria</taxon>
        <taxon>Bdelloidea</taxon>
        <taxon>Philodinida</taxon>
        <taxon>Philodinidae</taxon>
        <taxon>Rotaria</taxon>
    </lineage>
</organism>